<gene>
    <name evidence="1" type="ORF">N800_01660</name>
</gene>
<reference evidence="1 2" key="1">
    <citation type="submission" date="2013-08" db="EMBL/GenBank/DDBJ databases">
        <title>Genome sequencing of Lysobacter.</title>
        <authorList>
            <person name="Zhang S."/>
            <person name="Wang G."/>
        </authorList>
    </citation>
    <scope>NUCLEOTIDE SEQUENCE [LARGE SCALE GENOMIC DNA]</scope>
    <source>
        <strain evidence="1 2">GH1-9</strain>
    </source>
</reference>
<proteinExistence type="predicted"/>
<name>A0A0A0F0Q8_9GAMM</name>
<keyword evidence="2" id="KW-1185">Reference proteome</keyword>
<comment type="caution">
    <text evidence="1">The sequence shown here is derived from an EMBL/GenBank/DDBJ whole genome shotgun (WGS) entry which is preliminary data.</text>
</comment>
<dbReference type="AlphaFoldDB" id="A0A0A0F0Q8"/>
<accession>A0A0A0F0Q8</accession>
<protein>
    <submittedName>
        <fullName evidence="1">Uncharacterized protein</fullName>
    </submittedName>
</protein>
<dbReference type="EMBL" id="AVPU01000008">
    <property type="protein sequence ID" value="KGM55012.1"/>
    <property type="molecule type" value="Genomic_DNA"/>
</dbReference>
<evidence type="ECO:0000313" key="1">
    <source>
        <dbReference type="EMBL" id="KGM55012.1"/>
    </source>
</evidence>
<evidence type="ECO:0000313" key="2">
    <source>
        <dbReference type="Proteomes" id="UP000029998"/>
    </source>
</evidence>
<organism evidence="1 2">
    <name type="scientific">Lysobacter daejeonensis GH1-9</name>
    <dbReference type="NCBI Taxonomy" id="1385517"/>
    <lineage>
        <taxon>Bacteria</taxon>
        <taxon>Pseudomonadati</taxon>
        <taxon>Pseudomonadota</taxon>
        <taxon>Gammaproteobacteria</taxon>
        <taxon>Lysobacterales</taxon>
        <taxon>Lysobacteraceae</taxon>
        <taxon>Aerolutibacter</taxon>
    </lineage>
</organism>
<sequence length="65" mass="7468">MWLALLDIEPAFAAALERLFETPEAATRWLLAAGPRNGGRWCSSWRRARSARFARLRRTIYGFAD</sequence>
<dbReference type="Proteomes" id="UP000029998">
    <property type="component" value="Unassembled WGS sequence"/>
</dbReference>